<dbReference type="Proteomes" id="UP000245974">
    <property type="component" value="Unassembled WGS sequence"/>
</dbReference>
<dbReference type="PANTHER" id="PTHR30537">
    <property type="entry name" value="HTH-TYPE TRANSCRIPTIONAL REGULATOR"/>
    <property type="match status" value="1"/>
</dbReference>
<dbReference type="InterPro" id="IPR005119">
    <property type="entry name" value="LysR_subst-bd"/>
</dbReference>
<evidence type="ECO:0000256" key="1">
    <source>
        <dbReference type="ARBA" id="ARBA00009437"/>
    </source>
</evidence>
<dbReference type="InParanoid" id="A0A2U3N4L2"/>
<dbReference type="PANTHER" id="PTHR30537:SF72">
    <property type="entry name" value="LYSR FAMILY TRANSCRIPTIONAL REGULATOR"/>
    <property type="match status" value="1"/>
</dbReference>
<organism evidence="3 4">
    <name type="scientific">Acinetobacter stercoris</name>
    <dbReference type="NCBI Taxonomy" id="2126983"/>
    <lineage>
        <taxon>Bacteria</taxon>
        <taxon>Pseudomonadati</taxon>
        <taxon>Pseudomonadota</taxon>
        <taxon>Gammaproteobacteria</taxon>
        <taxon>Moraxellales</taxon>
        <taxon>Moraxellaceae</taxon>
        <taxon>Acinetobacter</taxon>
    </lineage>
</organism>
<dbReference type="InterPro" id="IPR058163">
    <property type="entry name" value="LysR-type_TF_proteobact-type"/>
</dbReference>
<evidence type="ECO:0000259" key="2">
    <source>
        <dbReference type="Pfam" id="PF03466"/>
    </source>
</evidence>
<keyword evidence="4" id="KW-1185">Reference proteome</keyword>
<sequence>MPQRIATQILIPYLYEYYEKYPDIQVLINSRDDYSHLIEEQLDCVVRVGEVQDEYLIVKNIGIMKIVTLVSPDYVKKYGKPENLDDLTRHKAVEYNVGKTQTDTVVLSFFQHNFKVGYSVLVENTEAYLQAGLAGLGIIQIPEYDANQYIQENQLICIFNEIAPLEVPVQMLFLERKYRPQYLQDFIDWLEIKLKQVFVSEK</sequence>
<accession>A0A2U3N4L2</accession>
<dbReference type="SUPFAM" id="SSF53850">
    <property type="entry name" value="Periplasmic binding protein-like II"/>
    <property type="match status" value="1"/>
</dbReference>
<dbReference type="Pfam" id="PF03466">
    <property type="entry name" value="LysR_substrate"/>
    <property type="match status" value="1"/>
</dbReference>
<protein>
    <submittedName>
        <fullName evidence="3">DNA-binding transcriptional activator GcvA</fullName>
    </submittedName>
</protein>
<comment type="similarity">
    <text evidence="1">Belongs to the LysR transcriptional regulatory family.</text>
</comment>
<dbReference type="GO" id="GO:0043565">
    <property type="term" value="F:sequence-specific DNA binding"/>
    <property type="evidence" value="ECO:0007669"/>
    <property type="project" value="TreeGrafter"/>
</dbReference>
<feature type="domain" description="LysR substrate-binding" evidence="2">
    <location>
        <begin position="2"/>
        <end position="191"/>
    </location>
</feature>
<dbReference type="GO" id="GO:0003700">
    <property type="term" value="F:DNA-binding transcription factor activity"/>
    <property type="evidence" value="ECO:0007669"/>
    <property type="project" value="TreeGrafter"/>
</dbReference>
<dbReference type="EMBL" id="OOGT01000344">
    <property type="protein sequence ID" value="SPL72554.1"/>
    <property type="molecule type" value="Genomic_DNA"/>
</dbReference>
<evidence type="ECO:0000313" key="3">
    <source>
        <dbReference type="EMBL" id="SPL72554.1"/>
    </source>
</evidence>
<keyword evidence="3" id="KW-0238">DNA-binding</keyword>
<dbReference type="GO" id="GO:0006351">
    <property type="term" value="P:DNA-templated transcription"/>
    <property type="evidence" value="ECO:0007669"/>
    <property type="project" value="TreeGrafter"/>
</dbReference>
<dbReference type="AlphaFoldDB" id="A0A2U3N4L2"/>
<dbReference type="Gene3D" id="3.40.190.290">
    <property type="match status" value="1"/>
</dbReference>
<reference evidence="4" key="1">
    <citation type="submission" date="2018-03" db="EMBL/GenBank/DDBJ databases">
        <authorList>
            <person name="Blom J."/>
        </authorList>
    </citation>
    <scope>NUCLEOTIDE SEQUENCE [LARGE SCALE GENOMIC DNA]</scope>
    <source>
        <strain evidence="4">KPC-SM-21</strain>
    </source>
</reference>
<gene>
    <name evidence="3" type="ORF">KPC_3732</name>
</gene>
<name>A0A2U3N4L2_9GAMM</name>
<proteinExistence type="inferred from homology"/>
<evidence type="ECO:0000313" key="4">
    <source>
        <dbReference type="Proteomes" id="UP000245974"/>
    </source>
</evidence>